<evidence type="ECO:0000313" key="9">
    <source>
        <dbReference type="EMBL" id="GIU68096.1"/>
    </source>
</evidence>
<dbReference type="RefSeq" id="WP_284361691.1">
    <property type="nucleotide sequence ID" value="NZ_BPFZ01000020.1"/>
</dbReference>
<dbReference type="Gene3D" id="1.10.3470.10">
    <property type="entry name" value="ABC transporter involved in vitamin B12 uptake, BtuC"/>
    <property type="match status" value="1"/>
</dbReference>
<name>A0ABQ4PYE2_9PROT</name>
<comment type="caution">
    <text evidence="9">The sequence shown here is derived from an EMBL/GenBank/DDBJ whole genome shotgun (WGS) entry which is preliminary data.</text>
</comment>
<feature type="transmembrane region" description="Helical" evidence="8">
    <location>
        <begin position="54"/>
        <end position="78"/>
    </location>
</feature>
<evidence type="ECO:0000256" key="5">
    <source>
        <dbReference type="ARBA" id="ARBA00022692"/>
    </source>
</evidence>
<dbReference type="SUPFAM" id="SSF81345">
    <property type="entry name" value="ABC transporter involved in vitamin B12 uptake, BtuC"/>
    <property type="match status" value="1"/>
</dbReference>
<reference evidence="9" key="2">
    <citation type="journal article" date="2023" name="ISME Commun">
        <title>Characterization of a bloom-associated alphaproteobacterial lineage, 'Candidatus Phycosocius': insights into freshwater algal-bacterial interactions.</title>
        <authorList>
            <person name="Tanabe Y."/>
            <person name="Yamaguchi H."/>
            <person name="Yoshida M."/>
            <person name="Kai A."/>
            <person name="Okazaki Y."/>
        </authorList>
    </citation>
    <scope>NUCLEOTIDE SEQUENCE</scope>
    <source>
        <strain evidence="9">BOTRYCO-1</strain>
    </source>
</reference>
<proteinExistence type="inferred from homology"/>
<accession>A0ABQ4PYE2</accession>
<keyword evidence="5 8" id="KW-0812">Transmembrane</keyword>
<feature type="transmembrane region" description="Helical" evidence="8">
    <location>
        <begin position="12"/>
        <end position="34"/>
    </location>
</feature>
<keyword evidence="6 8" id="KW-1133">Transmembrane helix</keyword>
<feature type="transmembrane region" description="Helical" evidence="8">
    <location>
        <begin position="143"/>
        <end position="165"/>
    </location>
</feature>
<dbReference type="InterPro" id="IPR037294">
    <property type="entry name" value="ABC_BtuC-like"/>
</dbReference>
<dbReference type="PROSITE" id="PS51257">
    <property type="entry name" value="PROKAR_LIPOPROTEIN"/>
    <property type="match status" value="1"/>
</dbReference>
<evidence type="ECO:0000256" key="1">
    <source>
        <dbReference type="ARBA" id="ARBA00004651"/>
    </source>
</evidence>
<feature type="transmembrane region" description="Helical" evidence="8">
    <location>
        <begin position="237"/>
        <end position="267"/>
    </location>
</feature>
<evidence type="ECO:0000256" key="8">
    <source>
        <dbReference type="SAM" id="Phobius"/>
    </source>
</evidence>
<dbReference type="Proteomes" id="UP001161064">
    <property type="component" value="Unassembled WGS sequence"/>
</dbReference>
<evidence type="ECO:0000256" key="4">
    <source>
        <dbReference type="ARBA" id="ARBA00022475"/>
    </source>
</evidence>
<dbReference type="CDD" id="cd06550">
    <property type="entry name" value="TM_ABC_iron-siderophores_like"/>
    <property type="match status" value="1"/>
</dbReference>
<keyword evidence="3" id="KW-0813">Transport</keyword>
<keyword evidence="7 8" id="KW-0472">Membrane</keyword>
<evidence type="ECO:0000313" key="10">
    <source>
        <dbReference type="Proteomes" id="UP001161064"/>
    </source>
</evidence>
<evidence type="ECO:0000256" key="3">
    <source>
        <dbReference type="ARBA" id="ARBA00022448"/>
    </source>
</evidence>
<dbReference type="InterPro" id="IPR000522">
    <property type="entry name" value="ABC_transptr_permease_BtuC"/>
</dbReference>
<evidence type="ECO:0000256" key="6">
    <source>
        <dbReference type="ARBA" id="ARBA00022989"/>
    </source>
</evidence>
<gene>
    <name evidence="9" type="ORF">PsB1_2250</name>
</gene>
<reference evidence="9" key="1">
    <citation type="submission" date="2021-05" db="EMBL/GenBank/DDBJ databases">
        <authorList>
            <person name="Tanabe Y."/>
        </authorList>
    </citation>
    <scope>NUCLEOTIDE SEQUENCE</scope>
    <source>
        <strain evidence="9">BOTRYCO-1</strain>
    </source>
</reference>
<dbReference type="PANTHER" id="PTHR30472:SF25">
    <property type="entry name" value="ABC TRANSPORTER PERMEASE PROTEIN MJ0876-RELATED"/>
    <property type="match status" value="1"/>
</dbReference>
<comment type="similarity">
    <text evidence="2">Belongs to the binding-protein-dependent transport system permease family. FecCD subfamily.</text>
</comment>
<sequence>MVKDFSGPLTLTLWVLCTISIVASCLMGVTPISLDQMGRALVGLGDSHTNLILWQIRLPRAIAALLVGVALGCSGASLQGLLRNPLAEPGVLGVSAVASLCASCTIFFGLVGLSAWVLPSAAMMGAVLATGLLVLVAPQVRSVVTLLLVGVGLSSFAGACMSLLLNLSPNPYSLNEMMNWIMGSVANRSLEDIRFAAPFWLAGLAILLLTSPDLRVLALGEEAASGAGLAIGRSRTLIVIGCGLMVGSAVSIAGAVGFVGIIAPHVVRPWVGHEPTKTLVPSALLGGLILVIADCLVRLAPTDQELKLGVVAALIGAPIFIVIAARRRGLGEGA</sequence>
<evidence type="ECO:0000256" key="2">
    <source>
        <dbReference type="ARBA" id="ARBA00007935"/>
    </source>
</evidence>
<keyword evidence="4" id="KW-1003">Cell membrane</keyword>
<feature type="transmembrane region" description="Helical" evidence="8">
    <location>
        <begin position="116"/>
        <end position="136"/>
    </location>
</feature>
<feature type="transmembrane region" description="Helical" evidence="8">
    <location>
        <begin position="90"/>
        <end position="110"/>
    </location>
</feature>
<feature type="transmembrane region" description="Helical" evidence="8">
    <location>
        <begin position="197"/>
        <end position="217"/>
    </location>
</feature>
<comment type="subcellular location">
    <subcellularLocation>
        <location evidence="1">Cell membrane</location>
        <topology evidence="1">Multi-pass membrane protein</topology>
    </subcellularLocation>
</comment>
<evidence type="ECO:0000256" key="7">
    <source>
        <dbReference type="ARBA" id="ARBA00023136"/>
    </source>
</evidence>
<organism evidence="9 10">
    <name type="scientific">Candidatus Phycosocius spiralis</name>
    <dbReference type="NCBI Taxonomy" id="2815099"/>
    <lineage>
        <taxon>Bacteria</taxon>
        <taxon>Pseudomonadati</taxon>
        <taxon>Pseudomonadota</taxon>
        <taxon>Alphaproteobacteria</taxon>
        <taxon>Caulobacterales</taxon>
        <taxon>Caulobacterales incertae sedis</taxon>
        <taxon>Candidatus Phycosocius</taxon>
    </lineage>
</organism>
<dbReference type="Pfam" id="PF01032">
    <property type="entry name" value="FecCD"/>
    <property type="match status" value="1"/>
</dbReference>
<feature type="transmembrane region" description="Helical" evidence="8">
    <location>
        <begin position="306"/>
        <end position="325"/>
    </location>
</feature>
<keyword evidence="10" id="KW-1185">Reference proteome</keyword>
<protein>
    <submittedName>
        <fullName evidence="9">ABC transporter permease</fullName>
    </submittedName>
</protein>
<dbReference type="PANTHER" id="PTHR30472">
    <property type="entry name" value="FERRIC ENTEROBACTIN TRANSPORT SYSTEM PERMEASE PROTEIN"/>
    <property type="match status" value="1"/>
</dbReference>
<feature type="transmembrane region" description="Helical" evidence="8">
    <location>
        <begin position="279"/>
        <end position="299"/>
    </location>
</feature>
<dbReference type="EMBL" id="BPFZ01000020">
    <property type="protein sequence ID" value="GIU68096.1"/>
    <property type="molecule type" value="Genomic_DNA"/>
</dbReference>